<name>A0A7L4ZIX2_9FLAO</name>
<organism evidence="1 2">
    <name type="scientific">Kordia antarctica</name>
    <dbReference type="NCBI Taxonomy" id="1218801"/>
    <lineage>
        <taxon>Bacteria</taxon>
        <taxon>Pseudomonadati</taxon>
        <taxon>Bacteroidota</taxon>
        <taxon>Flavobacteriia</taxon>
        <taxon>Flavobacteriales</taxon>
        <taxon>Flavobacteriaceae</taxon>
        <taxon>Kordia</taxon>
    </lineage>
</organism>
<dbReference type="AlphaFoldDB" id="A0A7L4ZIX2"/>
<proteinExistence type="predicted"/>
<keyword evidence="2" id="KW-1185">Reference proteome</keyword>
<sequence length="58" mass="7003">MYRVKSQKYIILCSYNNPENTFLHPKHVTNLTSTHFFVRMQLLDRFFFTIIPNPVNNL</sequence>
<reference evidence="1 2" key="1">
    <citation type="journal article" date="2013" name="Int. J. Syst. Evol. Microbiol.">
        <title>Kordia antarctica sp. nov., isolated from Antarctic seawater.</title>
        <authorList>
            <person name="Baek K."/>
            <person name="Choi A."/>
            <person name="Kang I."/>
            <person name="Lee K."/>
            <person name="Cho J.C."/>
        </authorList>
    </citation>
    <scope>NUCLEOTIDE SEQUENCE [LARGE SCALE GENOMIC DNA]</scope>
    <source>
        <strain evidence="1 2">IMCC3317</strain>
    </source>
</reference>
<dbReference type="EMBL" id="CP019288">
    <property type="protein sequence ID" value="QHI35874.1"/>
    <property type="molecule type" value="Genomic_DNA"/>
</dbReference>
<dbReference type="Proteomes" id="UP000464657">
    <property type="component" value="Chromosome"/>
</dbReference>
<evidence type="ECO:0000313" key="1">
    <source>
        <dbReference type="EMBL" id="QHI35874.1"/>
    </source>
</evidence>
<accession>A0A7L4ZIX2</accession>
<dbReference type="KEGG" id="kan:IMCC3317_12220"/>
<gene>
    <name evidence="1" type="ORF">IMCC3317_12220</name>
</gene>
<evidence type="ECO:0000313" key="2">
    <source>
        <dbReference type="Proteomes" id="UP000464657"/>
    </source>
</evidence>
<protein>
    <submittedName>
        <fullName evidence="1">Uncharacterized protein</fullName>
    </submittedName>
</protein>